<evidence type="ECO:0000313" key="2">
    <source>
        <dbReference type="Proteomes" id="UP000619078"/>
    </source>
</evidence>
<dbReference type="Pfam" id="PF16248">
    <property type="entry name" value="DUF4905"/>
    <property type="match status" value="1"/>
</dbReference>
<name>A0A926NTT2_9SPHI</name>
<dbReference type="AlphaFoldDB" id="A0A926NTT2"/>
<keyword evidence="2" id="KW-1185">Reference proteome</keyword>
<reference evidence="1" key="1">
    <citation type="submission" date="2020-09" db="EMBL/GenBank/DDBJ databases">
        <title>Novel species of Mucilaginibacter isolated from a glacier on the Tibetan Plateau.</title>
        <authorList>
            <person name="Liu Q."/>
            <person name="Xin Y.-H."/>
        </authorList>
    </citation>
    <scope>NUCLEOTIDE SEQUENCE</scope>
    <source>
        <strain evidence="1">ZB1P21</strain>
    </source>
</reference>
<gene>
    <name evidence="1" type="ORF">IDJ76_00810</name>
</gene>
<proteinExistence type="predicted"/>
<comment type="caution">
    <text evidence="1">The sequence shown here is derived from an EMBL/GenBank/DDBJ whole genome shotgun (WGS) entry which is preliminary data.</text>
</comment>
<evidence type="ECO:0000313" key="1">
    <source>
        <dbReference type="EMBL" id="MBD1391624.1"/>
    </source>
</evidence>
<sequence>MLQPFISHSLNGTIWRLEIDELNSTLMAEVRNVQDKLTTFTAIGLQTGNIHFTGYKTQERWLTGIEAVYNNVLLLHHYKNDTGPEHQGVIAINATTSANIWSNYAIAFDHMSINGPVIYQTAFQNKKLLLLDIHTGDVKRPFDVLQDKPLPNNIVIPGITTADQMPAGIVPANAFGNMVHYHNHNNYRIVSLHTQKKGVLQHHLLIMQGTNIVYRDLLNTDIQKLQPEAFVLHKNALIYIKNKAEIKVLNL</sequence>
<dbReference type="InterPro" id="IPR032595">
    <property type="entry name" value="DUF4905"/>
</dbReference>
<organism evidence="1 2">
    <name type="scientific">Mucilaginibacter glaciei</name>
    <dbReference type="NCBI Taxonomy" id="2772109"/>
    <lineage>
        <taxon>Bacteria</taxon>
        <taxon>Pseudomonadati</taxon>
        <taxon>Bacteroidota</taxon>
        <taxon>Sphingobacteriia</taxon>
        <taxon>Sphingobacteriales</taxon>
        <taxon>Sphingobacteriaceae</taxon>
        <taxon>Mucilaginibacter</taxon>
    </lineage>
</organism>
<accession>A0A926NTT2</accession>
<dbReference type="Proteomes" id="UP000619078">
    <property type="component" value="Unassembled WGS sequence"/>
</dbReference>
<dbReference type="EMBL" id="JACWMX010000001">
    <property type="protein sequence ID" value="MBD1391624.1"/>
    <property type="molecule type" value="Genomic_DNA"/>
</dbReference>
<protein>
    <submittedName>
        <fullName evidence="1">DUF4905 domain-containing protein</fullName>
    </submittedName>
</protein>